<dbReference type="Proteomes" id="UP000838756">
    <property type="component" value="Unassembled WGS sequence"/>
</dbReference>
<proteinExistence type="predicted"/>
<evidence type="ECO:0000313" key="1">
    <source>
        <dbReference type="EMBL" id="CAH2234342.1"/>
    </source>
</evidence>
<gene>
    <name evidence="1" type="primary">jg12183</name>
    <name evidence="1" type="ORF">PAEG_LOCUS12183</name>
</gene>
<dbReference type="EMBL" id="CAKXAJ010025054">
    <property type="protein sequence ID" value="CAH2234342.1"/>
    <property type="molecule type" value="Genomic_DNA"/>
</dbReference>
<comment type="caution">
    <text evidence="1">The sequence shown here is derived from an EMBL/GenBank/DDBJ whole genome shotgun (WGS) entry which is preliminary data.</text>
</comment>
<keyword evidence="2" id="KW-1185">Reference proteome</keyword>
<evidence type="ECO:0000313" key="2">
    <source>
        <dbReference type="Proteomes" id="UP000838756"/>
    </source>
</evidence>
<dbReference type="AlphaFoldDB" id="A0A8S4RAZ2"/>
<accession>A0A8S4RAZ2</accession>
<sequence length="113" mass="12077">MSVFGASGCSSVAFRRPSFGAKRVSDCLRRARSGAAPASAVNELTLTNAPLGIVGGKTGGLARRPRLRALPPTNRDTSRHSLRWFWREPLCPRCPPRPAHAASCPCHRATVSA</sequence>
<organism evidence="1 2">
    <name type="scientific">Pararge aegeria aegeria</name>
    <dbReference type="NCBI Taxonomy" id="348720"/>
    <lineage>
        <taxon>Eukaryota</taxon>
        <taxon>Metazoa</taxon>
        <taxon>Ecdysozoa</taxon>
        <taxon>Arthropoda</taxon>
        <taxon>Hexapoda</taxon>
        <taxon>Insecta</taxon>
        <taxon>Pterygota</taxon>
        <taxon>Neoptera</taxon>
        <taxon>Endopterygota</taxon>
        <taxon>Lepidoptera</taxon>
        <taxon>Glossata</taxon>
        <taxon>Ditrysia</taxon>
        <taxon>Papilionoidea</taxon>
        <taxon>Nymphalidae</taxon>
        <taxon>Satyrinae</taxon>
        <taxon>Satyrini</taxon>
        <taxon>Parargina</taxon>
        <taxon>Pararge</taxon>
    </lineage>
</organism>
<reference evidence="1" key="1">
    <citation type="submission" date="2022-03" db="EMBL/GenBank/DDBJ databases">
        <authorList>
            <person name="Lindestad O."/>
        </authorList>
    </citation>
    <scope>NUCLEOTIDE SEQUENCE</scope>
</reference>
<name>A0A8S4RAZ2_9NEOP</name>
<protein>
    <submittedName>
        <fullName evidence="1">Jg12183 protein</fullName>
    </submittedName>
</protein>